<keyword evidence="2" id="KW-1185">Reference proteome</keyword>
<name>A0AAW3TTW5_9SPHN</name>
<comment type="caution">
    <text evidence="1">The sequence shown here is derived from an EMBL/GenBank/DDBJ whole genome shotgun (WGS) entry which is preliminary data.</text>
</comment>
<organism evidence="1 2">
    <name type="scientific">Sphingomonas aquatilis</name>
    <dbReference type="NCBI Taxonomy" id="93063"/>
    <lineage>
        <taxon>Bacteria</taxon>
        <taxon>Pseudomonadati</taxon>
        <taxon>Pseudomonadota</taxon>
        <taxon>Alphaproteobacteria</taxon>
        <taxon>Sphingomonadales</taxon>
        <taxon>Sphingomonadaceae</taxon>
        <taxon>Sphingomonas</taxon>
    </lineage>
</organism>
<accession>A0AAW3TTW5</accession>
<gene>
    <name evidence="1" type="ORF">GGR47_001066</name>
</gene>
<evidence type="ECO:0000313" key="2">
    <source>
        <dbReference type="Proteomes" id="UP000528945"/>
    </source>
</evidence>
<proteinExistence type="predicted"/>
<reference evidence="1 2" key="1">
    <citation type="submission" date="2020-08" db="EMBL/GenBank/DDBJ databases">
        <title>Genomic Encyclopedia of Type Strains, Phase IV (KMG-IV): sequencing the most valuable type-strain genomes for metagenomic binning, comparative biology and taxonomic classification.</title>
        <authorList>
            <person name="Goeker M."/>
        </authorList>
    </citation>
    <scope>NUCLEOTIDE SEQUENCE [LARGE SCALE GENOMIC DNA]</scope>
    <source>
        <strain evidence="1 2">DSM 15581</strain>
    </source>
</reference>
<sequence>MERTITIAATAKGFGVTVTPDDEAAPYSKGYDSYPEARGYARGLKLYKGWALIDTTGGGNG</sequence>
<protein>
    <submittedName>
        <fullName evidence="1">Uncharacterized protein</fullName>
    </submittedName>
</protein>
<dbReference type="EMBL" id="JACIDB010000001">
    <property type="protein sequence ID" value="MBB3874850.1"/>
    <property type="molecule type" value="Genomic_DNA"/>
</dbReference>
<dbReference type="AlphaFoldDB" id="A0AAW3TTW5"/>
<dbReference type="RefSeq" id="WP_183949447.1">
    <property type="nucleotide sequence ID" value="NZ_JACIDB010000001.1"/>
</dbReference>
<evidence type="ECO:0000313" key="1">
    <source>
        <dbReference type="EMBL" id="MBB3874850.1"/>
    </source>
</evidence>
<dbReference type="Proteomes" id="UP000528945">
    <property type="component" value="Unassembled WGS sequence"/>
</dbReference>